<keyword evidence="3" id="KW-1185">Reference proteome</keyword>
<feature type="compositionally biased region" description="Polar residues" evidence="1">
    <location>
        <begin position="84"/>
        <end position="96"/>
    </location>
</feature>
<name>A0ABR1Y7W6_9PEZI</name>
<gene>
    <name evidence="2" type="ORF">IWX90DRAFT_411136</name>
</gene>
<proteinExistence type="predicted"/>
<protein>
    <submittedName>
        <fullName evidence="2">Uncharacterized protein</fullName>
    </submittedName>
</protein>
<feature type="compositionally biased region" description="Basic and acidic residues" evidence="1">
    <location>
        <begin position="1"/>
        <end position="19"/>
    </location>
</feature>
<feature type="region of interest" description="Disordered" evidence="1">
    <location>
        <begin position="76"/>
        <end position="96"/>
    </location>
</feature>
<dbReference type="EMBL" id="JBBWUH010000001">
    <property type="protein sequence ID" value="KAK8177721.1"/>
    <property type="molecule type" value="Genomic_DNA"/>
</dbReference>
<feature type="compositionally biased region" description="Basic residues" evidence="1">
    <location>
        <begin position="20"/>
        <end position="30"/>
    </location>
</feature>
<feature type="region of interest" description="Disordered" evidence="1">
    <location>
        <begin position="1"/>
        <end position="45"/>
    </location>
</feature>
<evidence type="ECO:0000313" key="3">
    <source>
        <dbReference type="Proteomes" id="UP001456524"/>
    </source>
</evidence>
<comment type="caution">
    <text evidence="2">The sequence shown here is derived from an EMBL/GenBank/DDBJ whole genome shotgun (WGS) entry which is preliminary data.</text>
</comment>
<dbReference type="Proteomes" id="UP001456524">
    <property type="component" value="Unassembled WGS sequence"/>
</dbReference>
<reference evidence="2 3" key="1">
    <citation type="journal article" date="2022" name="G3 (Bethesda)">
        <title>Enemy or ally: a genomic approach to elucidate the lifestyle of Phyllosticta citrichinaensis.</title>
        <authorList>
            <person name="Buijs V.A."/>
            <person name="Groenewald J.Z."/>
            <person name="Haridas S."/>
            <person name="LaButti K.M."/>
            <person name="Lipzen A."/>
            <person name="Martin F.M."/>
            <person name="Barry K."/>
            <person name="Grigoriev I.V."/>
            <person name="Crous P.W."/>
            <person name="Seidl M.F."/>
        </authorList>
    </citation>
    <scope>NUCLEOTIDE SEQUENCE [LARGE SCALE GENOMIC DNA]</scope>
    <source>
        <strain evidence="2 3">CBS 129764</strain>
    </source>
</reference>
<sequence length="195" mass="21340">MAESSRRGGRRERLMERAKSGRLQRFRRRSSSSLPSTPLPPTGPDSTAVELWASCGPFATLFLAWNDNLITSLTLSSTTQTSSMRATSSRRVSSSKDLTPVNACAVTRSIRSKQLPKETQRSPASGIWGRPTHPPIRLPRLALTQGTASTRLPAASNPPLSHFTPAFSALLYITPRMTSSFHAIRIHQALSCAER</sequence>
<evidence type="ECO:0000256" key="1">
    <source>
        <dbReference type="SAM" id="MobiDB-lite"/>
    </source>
</evidence>
<evidence type="ECO:0000313" key="2">
    <source>
        <dbReference type="EMBL" id="KAK8177721.1"/>
    </source>
</evidence>
<accession>A0ABR1Y7W6</accession>
<organism evidence="2 3">
    <name type="scientific">Phyllosticta citrichinensis</name>
    <dbReference type="NCBI Taxonomy" id="1130410"/>
    <lineage>
        <taxon>Eukaryota</taxon>
        <taxon>Fungi</taxon>
        <taxon>Dikarya</taxon>
        <taxon>Ascomycota</taxon>
        <taxon>Pezizomycotina</taxon>
        <taxon>Dothideomycetes</taxon>
        <taxon>Dothideomycetes incertae sedis</taxon>
        <taxon>Botryosphaeriales</taxon>
        <taxon>Phyllostictaceae</taxon>
        <taxon>Phyllosticta</taxon>
    </lineage>
</organism>